<feature type="compositionally biased region" description="Low complexity" evidence="1">
    <location>
        <begin position="30"/>
        <end position="48"/>
    </location>
</feature>
<gene>
    <name evidence="2" type="ORF">APZ42_003757</name>
</gene>
<feature type="region of interest" description="Disordered" evidence="1">
    <location>
        <begin position="1"/>
        <end position="51"/>
    </location>
</feature>
<reference evidence="2 3" key="1">
    <citation type="submission" date="2016-03" db="EMBL/GenBank/DDBJ databases">
        <title>EvidentialGene: Evidence-directed Construction of Genes on Genomes.</title>
        <authorList>
            <person name="Gilbert D.G."/>
            <person name="Choi J.-H."/>
            <person name="Mockaitis K."/>
            <person name="Colbourne J."/>
            <person name="Pfrender M."/>
        </authorList>
    </citation>
    <scope>NUCLEOTIDE SEQUENCE [LARGE SCALE GENOMIC DNA]</scope>
    <source>
        <strain evidence="2 3">Xinb3</strain>
        <tissue evidence="2">Complete organism</tissue>
    </source>
</reference>
<evidence type="ECO:0000313" key="3">
    <source>
        <dbReference type="Proteomes" id="UP000076858"/>
    </source>
</evidence>
<comment type="caution">
    <text evidence="2">The sequence shown here is derived from an EMBL/GenBank/DDBJ whole genome shotgun (WGS) entry which is preliminary data.</text>
</comment>
<dbReference type="EMBL" id="LRGB01011666">
    <property type="protein sequence ID" value="KZS00088.1"/>
    <property type="molecule type" value="Genomic_DNA"/>
</dbReference>
<name>A0A168EIL6_9CRUS</name>
<keyword evidence="3" id="KW-1185">Reference proteome</keyword>
<feature type="non-terminal residue" evidence="2">
    <location>
        <position position="78"/>
    </location>
</feature>
<evidence type="ECO:0000256" key="1">
    <source>
        <dbReference type="SAM" id="MobiDB-lite"/>
    </source>
</evidence>
<dbReference type="AlphaFoldDB" id="A0A168EIL6"/>
<feature type="non-terminal residue" evidence="2">
    <location>
        <position position="1"/>
    </location>
</feature>
<dbReference type="Proteomes" id="UP000076858">
    <property type="component" value="Unassembled WGS sequence"/>
</dbReference>
<protein>
    <submittedName>
        <fullName evidence="2">Uncharacterized protein</fullName>
    </submittedName>
</protein>
<accession>A0A168EIL6</accession>
<proteinExistence type="predicted"/>
<organism evidence="2 3">
    <name type="scientific">Daphnia magna</name>
    <dbReference type="NCBI Taxonomy" id="35525"/>
    <lineage>
        <taxon>Eukaryota</taxon>
        <taxon>Metazoa</taxon>
        <taxon>Ecdysozoa</taxon>
        <taxon>Arthropoda</taxon>
        <taxon>Crustacea</taxon>
        <taxon>Branchiopoda</taxon>
        <taxon>Diplostraca</taxon>
        <taxon>Cladocera</taxon>
        <taxon>Anomopoda</taxon>
        <taxon>Daphniidae</taxon>
        <taxon>Daphnia</taxon>
    </lineage>
</organism>
<evidence type="ECO:0000313" key="2">
    <source>
        <dbReference type="EMBL" id="KZS00088.1"/>
    </source>
</evidence>
<sequence length="78" mass="8509">EDQTIVETEHEIVEQSQQTTTIDSKEESKSCPSSSPSSSSQSSPSSSQNLIPKLDDIVSTFKVNHETYLSLAARVKVP</sequence>